<comment type="caution">
    <text evidence="2">The sequence shown here is derived from an EMBL/GenBank/DDBJ whole genome shotgun (WGS) entry which is preliminary data.</text>
</comment>
<keyword evidence="1" id="KW-0175">Coiled coil</keyword>
<organism evidence="2 3">
    <name type="scientific">Chlamydomonas incerta</name>
    <dbReference type="NCBI Taxonomy" id="51695"/>
    <lineage>
        <taxon>Eukaryota</taxon>
        <taxon>Viridiplantae</taxon>
        <taxon>Chlorophyta</taxon>
        <taxon>core chlorophytes</taxon>
        <taxon>Chlorophyceae</taxon>
        <taxon>CS clade</taxon>
        <taxon>Chlamydomonadales</taxon>
        <taxon>Chlamydomonadaceae</taxon>
        <taxon>Chlamydomonas</taxon>
    </lineage>
</organism>
<evidence type="ECO:0000313" key="2">
    <source>
        <dbReference type="EMBL" id="KAG2442466.1"/>
    </source>
</evidence>
<dbReference type="AlphaFoldDB" id="A0A835W9U2"/>
<evidence type="ECO:0000256" key="1">
    <source>
        <dbReference type="SAM" id="Coils"/>
    </source>
</evidence>
<dbReference type="Proteomes" id="UP000650467">
    <property type="component" value="Unassembled WGS sequence"/>
</dbReference>
<dbReference type="OrthoDB" id="560530at2759"/>
<reference evidence="2" key="1">
    <citation type="journal article" date="2020" name="bioRxiv">
        <title>Comparative genomics of Chlamydomonas.</title>
        <authorList>
            <person name="Craig R.J."/>
            <person name="Hasan A.R."/>
            <person name="Ness R.W."/>
            <person name="Keightley P.D."/>
        </authorList>
    </citation>
    <scope>NUCLEOTIDE SEQUENCE</scope>
    <source>
        <strain evidence="2">SAG 7.73</strain>
    </source>
</reference>
<accession>A0A835W9U2</accession>
<proteinExistence type="predicted"/>
<name>A0A835W9U2_CHLIN</name>
<gene>
    <name evidence="2" type="ORF">HXX76_002552</name>
</gene>
<keyword evidence="3" id="KW-1185">Reference proteome</keyword>
<dbReference type="EMBL" id="JAEHOC010000004">
    <property type="protein sequence ID" value="KAG2442466.1"/>
    <property type="molecule type" value="Genomic_DNA"/>
</dbReference>
<evidence type="ECO:0000313" key="3">
    <source>
        <dbReference type="Proteomes" id="UP000650467"/>
    </source>
</evidence>
<protein>
    <submittedName>
        <fullName evidence="2">Uncharacterized protein</fullName>
    </submittedName>
</protein>
<feature type="coiled-coil region" evidence="1">
    <location>
        <begin position="81"/>
        <end position="142"/>
    </location>
</feature>
<sequence>MMRPGSTRPPVARGGALQRDCALPPAAIRAARIGSISSCISSVRGARAAAAGAAAGDAPTSQATEGPTAVGRQGTEALSELRQLRAAVEQLGATAAELRAGQDALLQELAAQRQELAAQRQERAAQRAAAAKEARAARLQRAQALVDSRLVAGSDSDPVDEAVADALAKLLRGSTQFEDLSDHPILTQVELEKLTGLRFRNEQRPADGEAGGQERTWLILEDDPGC</sequence>